<dbReference type="AlphaFoldDB" id="A0A386HI61"/>
<organism evidence="1 2">
    <name type="scientific">Yersinia rochesterensis</name>
    <dbReference type="NCBI Taxonomy" id="1604335"/>
    <lineage>
        <taxon>Bacteria</taxon>
        <taxon>Pseudomonadati</taxon>
        <taxon>Pseudomonadota</taxon>
        <taxon>Gammaproteobacteria</taxon>
        <taxon>Enterobacterales</taxon>
        <taxon>Yersiniaceae</taxon>
        <taxon>Yersinia</taxon>
    </lineage>
</organism>
<name>A0A386HI61_9GAMM</name>
<proteinExistence type="predicted"/>
<keyword evidence="1" id="KW-0966">Cell projection</keyword>
<accession>A0A386HI61</accession>
<keyword evidence="1" id="KW-0969">Cilium</keyword>
<dbReference type="Proteomes" id="UP000265864">
    <property type="component" value="Chromosome"/>
</dbReference>
<reference evidence="1 2" key="1">
    <citation type="submission" date="2018-09" db="EMBL/GenBank/DDBJ databases">
        <title>Yersinia kristensenii subsp. rochesterensis subsp. nov., Isolated from Human Feces.</title>
        <authorList>
            <person name="Cunningham S.A."/>
            <person name="Jeraldo P."/>
            <person name="Patel R."/>
        </authorList>
    </citation>
    <scope>NUCLEOTIDE SEQUENCE [LARGE SCALE GENOMIC DNA]</scope>
    <source>
        <strain evidence="1 2">ATCC BAA-2637</strain>
    </source>
</reference>
<dbReference type="EMBL" id="CP032482">
    <property type="protein sequence ID" value="AYD45211.1"/>
    <property type="molecule type" value="Genomic_DNA"/>
</dbReference>
<gene>
    <name evidence="1" type="ORF">DXZ79_16865</name>
</gene>
<protein>
    <submittedName>
        <fullName evidence="1">Flagellar protein FlaA</fullName>
    </submittedName>
</protein>
<evidence type="ECO:0000313" key="1">
    <source>
        <dbReference type="EMBL" id="AYD45211.1"/>
    </source>
</evidence>
<sequence>MLNPMIIFSIWRELPISSLPVSEKSVTVTCKIKYEIKKDKIVK</sequence>
<evidence type="ECO:0000313" key="2">
    <source>
        <dbReference type="Proteomes" id="UP000265864"/>
    </source>
</evidence>
<keyword evidence="1" id="KW-0282">Flagellum</keyword>